<feature type="region of interest" description="Disordered" evidence="1">
    <location>
        <begin position="172"/>
        <end position="239"/>
    </location>
</feature>
<accession>A0A2S9Y4I7</accession>
<sequence length="239" mass="25757">MHNLLKVLGLLLLGPSTLLLVLIPFAALTDEGGAIPGLVILSGMFGLPGGLLLRVGLKGQRETEREAQLTGFVRSHDTFSLDELAGHLGVSPAEAQTLLNQSIAKHHLPLVMHRSSGRYLRLDRLSQAARVAERCQSCGGALGNQIVFEGEQLTCPYCNSIVETHAPVQTGWPQAQAQAQAQAPQYSPPQHQAPAYPAHQHQPHPQQPHPHQPHQHPPSQAQPGGWGQHPGQHNRGGWG</sequence>
<keyword evidence="2" id="KW-0472">Membrane</keyword>
<dbReference type="Proteomes" id="UP000237968">
    <property type="component" value="Unassembled WGS sequence"/>
</dbReference>
<evidence type="ECO:0000256" key="2">
    <source>
        <dbReference type="SAM" id="Phobius"/>
    </source>
</evidence>
<evidence type="ECO:0000313" key="4">
    <source>
        <dbReference type="Proteomes" id="UP000237968"/>
    </source>
</evidence>
<feature type="transmembrane region" description="Helical" evidence="2">
    <location>
        <begin position="34"/>
        <end position="55"/>
    </location>
</feature>
<feature type="compositionally biased region" description="Gly residues" evidence="1">
    <location>
        <begin position="224"/>
        <end position="239"/>
    </location>
</feature>
<keyword evidence="2" id="KW-0812">Transmembrane</keyword>
<dbReference type="AlphaFoldDB" id="A0A2S9Y4I7"/>
<keyword evidence="2" id="KW-1133">Transmembrane helix</keyword>
<dbReference type="RefSeq" id="WP_106392211.1">
    <property type="nucleotide sequence ID" value="NZ_PVNK01000138.1"/>
</dbReference>
<evidence type="ECO:0000313" key="3">
    <source>
        <dbReference type="EMBL" id="PRQ00014.1"/>
    </source>
</evidence>
<comment type="caution">
    <text evidence="3">The sequence shown here is derived from an EMBL/GenBank/DDBJ whole genome shotgun (WGS) entry which is preliminary data.</text>
</comment>
<organism evidence="3 4">
    <name type="scientific">Enhygromyxa salina</name>
    <dbReference type="NCBI Taxonomy" id="215803"/>
    <lineage>
        <taxon>Bacteria</taxon>
        <taxon>Pseudomonadati</taxon>
        <taxon>Myxococcota</taxon>
        <taxon>Polyangia</taxon>
        <taxon>Nannocystales</taxon>
        <taxon>Nannocystaceae</taxon>
        <taxon>Enhygromyxa</taxon>
    </lineage>
</organism>
<reference evidence="3 4" key="1">
    <citation type="submission" date="2018-03" db="EMBL/GenBank/DDBJ databases">
        <title>Draft Genome Sequences of the Obligatory Marine Myxobacteria Enhygromyxa salina SWB005.</title>
        <authorList>
            <person name="Poehlein A."/>
            <person name="Moghaddam J.A."/>
            <person name="Harms H."/>
            <person name="Alanjari M."/>
            <person name="Koenig G.M."/>
            <person name="Daniel R."/>
            <person name="Schaeberle T.F."/>
        </authorList>
    </citation>
    <scope>NUCLEOTIDE SEQUENCE [LARGE SCALE GENOMIC DNA]</scope>
    <source>
        <strain evidence="3 4">SWB005</strain>
    </source>
</reference>
<protein>
    <submittedName>
        <fullName evidence="3">Uncharacterized protein</fullName>
    </submittedName>
</protein>
<proteinExistence type="predicted"/>
<name>A0A2S9Y4I7_9BACT</name>
<dbReference type="EMBL" id="PVNK01000138">
    <property type="protein sequence ID" value="PRQ00014.1"/>
    <property type="molecule type" value="Genomic_DNA"/>
</dbReference>
<keyword evidence="4" id="KW-1185">Reference proteome</keyword>
<feature type="compositionally biased region" description="Low complexity" evidence="1">
    <location>
        <begin position="173"/>
        <end position="204"/>
    </location>
</feature>
<evidence type="ECO:0000256" key="1">
    <source>
        <dbReference type="SAM" id="MobiDB-lite"/>
    </source>
</evidence>
<gene>
    <name evidence="3" type="ORF">ENSA5_28280</name>
</gene>
<feature type="transmembrane region" description="Helical" evidence="2">
    <location>
        <begin position="7"/>
        <end position="28"/>
    </location>
</feature>
<dbReference type="OrthoDB" id="9255911at2"/>